<dbReference type="PANTHER" id="PTHR35799">
    <property type="entry name" value="S-RIBOSYLHOMOCYSTEINE LYASE"/>
    <property type="match status" value="1"/>
</dbReference>
<keyword evidence="10 14" id="KW-0456">Lyase</keyword>
<feature type="binding site" evidence="14">
    <location>
        <position position="57"/>
    </location>
    <ligand>
        <name>Fe cation</name>
        <dbReference type="ChEBI" id="CHEBI:24875"/>
    </ligand>
</feature>
<keyword evidence="7 14" id="KW-0479">Metal-binding</keyword>
<evidence type="ECO:0000256" key="3">
    <source>
        <dbReference type="ARBA" id="ARBA00011738"/>
    </source>
</evidence>
<dbReference type="EMBL" id="DXCL01000020">
    <property type="protein sequence ID" value="HIZ03272.1"/>
    <property type="molecule type" value="Genomic_DNA"/>
</dbReference>
<accession>A0A9D2IDU8</accession>
<evidence type="ECO:0000256" key="4">
    <source>
        <dbReference type="ARBA" id="ARBA00012240"/>
    </source>
</evidence>
<evidence type="ECO:0000256" key="12">
    <source>
        <dbReference type="ARBA" id="ARBA00030600"/>
    </source>
</evidence>
<evidence type="ECO:0000256" key="13">
    <source>
        <dbReference type="ARBA" id="ARBA00031777"/>
    </source>
</evidence>
<dbReference type="Pfam" id="PF02664">
    <property type="entry name" value="LuxS"/>
    <property type="match status" value="1"/>
</dbReference>
<evidence type="ECO:0000256" key="6">
    <source>
        <dbReference type="ARBA" id="ARBA00022654"/>
    </source>
</evidence>
<evidence type="ECO:0000256" key="11">
    <source>
        <dbReference type="ARBA" id="ARBA00024654"/>
    </source>
</evidence>
<dbReference type="InterPro" id="IPR011249">
    <property type="entry name" value="Metalloenz_LuxS/M16"/>
</dbReference>
<feature type="binding site" evidence="14">
    <location>
        <position position="123"/>
    </location>
    <ligand>
        <name>Fe cation</name>
        <dbReference type="ChEBI" id="CHEBI:24875"/>
    </ligand>
</feature>
<dbReference type="SUPFAM" id="SSF63411">
    <property type="entry name" value="LuxS/MPP-like metallohydrolase"/>
    <property type="match status" value="1"/>
</dbReference>
<dbReference type="InterPro" id="IPR003815">
    <property type="entry name" value="S-ribosylhomocysteinase"/>
</dbReference>
<proteinExistence type="inferred from homology"/>
<dbReference type="GO" id="GO:0009372">
    <property type="term" value="P:quorum sensing"/>
    <property type="evidence" value="ECO:0007669"/>
    <property type="project" value="UniProtKB-UniRule"/>
</dbReference>
<evidence type="ECO:0000313" key="16">
    <source>
        <dbReference type="Proteomes" id="UP000824132"/>
    </source>
</evidence>
<dbReference type="GO" id="GO:0043768">
    <property type="term" value="F:S-ribosylhomocysteine lyase activity"/>
    <property type="evidence" value="ECO:0007669"/>
    <property type="project" value="UniProtKB-UniRule"/>
</dbReference>
<evidence type="ECO:0000256" key="14">
    <source>
        <dbReference type="HAMAP-Rule" id="MF_00091"/>
    </source>
</evidence>
<feature type="binding site" evidence="14">
    <location>
        <position position="53"/>
    </location>
    <ligand>
        <name>Fe cation</name>
        <dbReference type="ChEBI" id="CHEBI:24875"/>
    </ligand>
</feature>
<dbReference type="GO" id="GO:0005506">
    <property type="term" value="F:iron ion binding"/>
    <property type="evidence" value="ECO:0007669"/>
    <property type="project" value="InterPro"/>
</dbReference>
<comment type="similarity">
    <text evidence="2 14">Belongs to the LuxS family.</text>
</comment>
<gene>
    <name evidence="14" type="primary">luxS</name>
    <name evidence="15" type="ORF">H9727_03210</name>
</gene>
<comment type="function">
    <text evidence="11 14">Involved in the synthesis of autoinducer 2 (AI-2) which is secreted by bacteria and is used to communicate both the cell density and the metabolic potential of the environment. The regulation of gene expression in response to changes in cell density is called quorum sensing. Catalyzes the transformation of S-ribosylhomocysteine (RHC) to homocysteine (HC) and 4,5-dihydroxy-2,3-pentadione (DPD).</text>
</comment>
<dbReference type="NCBIfam" id="NF002604">
    <property type="entry name" value="PRK02260.1-4"/>
    <property type="match status" value="1"/>
</dbReference>
<dbReference type="PRINTS" id="PR01487">
    <property type="entry name" value="LUXSPROTEIN"/>
</dbReference>
<evidence type="ECO:0000256" key="10">
    <source>
        <dbReference type="ARBA" id="ARBA00023239"/>
    </source>
</evidence>
<dbReference type="PANTHER" id="PTHR35799:SF1">
    <property type="entry name" value="S-RIBOSYLHOMOCYSTEINE LYASE"/>
    <property type="match status" value="1"/>
</dbReference>
<dbReference type="AlphaFoldDB" id="A0A9D2IDU8"/>
<dbReference type="EC" id="4.4.1.21" evidence="4 14"/>
<comment type="subunit">
    <text evidence="3 14">Homodimer.</text>
</comment>
<evidence type="ECO:0000256" key="1">
    <source>
        <dbReference type="ARBA" id="ARBA00000297"/>
    </source>
</evidence>
<dbReference type="HAMAP" id="MF_00091">
    <property type="entry name" value="LuxS"/>
    <property type="match status" value="1"/>
</dbReference>
<keyword evidence="6 14" id="KW-0673">Quorum sensing</keyword>
<dbReference type="Proteomes" id="UP000824132">
    <property type="component" value="Unassembled WGS sequence"/>
</dbReference>
<name>A0A9D2IDU8_9FIRM</name>
<dbReference type="Gene3D" id="3.30.1360.80">
    <property type="entry name" value="S-ribosylhomocysteinase (LuxS)"/>
    <property type="match status" value="1"/>
</dbReference>
<dbReference type="InterPro" id="IPR037005">
    <property type="entry name" value="LuxS_sf"/>
</dbReference>
<evidence type="ECO:0000313" key="15">
    <source>
        <dbReference type="EMBL" id="HIZ03272.1"/>
    </source>
</evidence>
<sequence length="156" mass="17583">MEKIASFTVDHTRLQPGLYLSRTDKNGGTAVSTFDLRFVAPNREPVIDMPALHTIEHLGATFLRNSARKEEVVYFGPMGCRTGFYLLMFGELSAQNVLPLVADMCDFILSFEGEIPGARPEECGNWREQNLETAKFYVKKYLGELLNARRTQYPGA</sequence>
<evidence type="ECO:0000256" key="5">
    <source>
        <dbReference type="ARBA" id="ARBA00015130"/>
    </source>
</evidence>
<comment type="caution">
    <text evidence="15">The sequence shown here is derived from an EMBL/GenBank/DDBJ whole genome shotgun (WGS) entry which is preliminary data.</text>
</comment>
<protein>
    <recommendedName>
        <fullName evidence="5 14">S-ribosylhomocysteine lyase</fullName>
        <ecNumber evidence="4 14">4.4.1.21</ecNumber>
    </recommendedName>
    <alternativeName>
        <fullName evidence="12 14">AI-2 synthesis protein</fullName>
    </alternativeName>
    <alternativeName>
        <fullName evidence="13 14">Autoinducer-2 production protein LuxS</fullName>
    </alternativeName>
</protein>
<evidence type="ECO:0000256" key="7">
    <source>
        <dbReference type="ARBA" id="ARBA00022723"/>
    </source>
</evidence>
<evidence type="ECO:0000256" key="9">
    <source>
        <dbReference type="ARBA" id="ARBA00023004"/>
    </source>
</evidence>
<comment type="cofactor">
    <cofactor evidence="14">
        <name>Fe cation</name>
        <dbReference type="ChEBI" id="CHEBI:24875"/>
    </cofactor>
    <text evidence="14">Binds 1 Fe cation per subunit.</text>
</comment>
<comment type="catalytic activity">
    <reaction evidence="1 14">
        <text>S-(5-deoxy-D-ribos-5-yl)-L-homocysteine = (S)-4,5-dihydroxypentane-2,3-dione + L-homocysteine</text>
        <dbReference type="Rhea" id="RHEA:17753"/>
        <dbReference type="ChEBI" id="CHEBI:29484"/>
        <dbReference type="ChEBI" id="CHEBI:58195"/>
        <dbReference type="ChEBI" id="CHEBI:58199"/>
        <dbReference type="EC" id="4.4.1.21"/>
    </reaction>
</comment>
<organism evidence="15 16">
    <name type="scientific">Candidatus Borkfalkia avistercoris</name>
    <dbReference type="NCBI Taxonomy" id="2838504"/>
    <lineage>
        <taxon>Bacteria</taxon>
        <taxon>Bacillati</taxon>
        <taxon>Bacillota</taxon>
        <taxon>Clostridia</taxon>
        <taxon>Christensenellales</taxon>
        <taxon>Christensenellaceae</taxon>
        <taxon>Candidatus Borkfalkia</taxon>
    </lineage>
</organism>
<evidence type="ECO:0000256" key="2">
    <source>
        <dbReference type="ARBA" id="ARBA00007311"/>
    </source>
</evidence>
<reference evidence="15" key="1">
    <citation type="journal article" date="2021" name="PeerJ">
        <title>Extensive microbial diversity within the chicken gut microbiome revealed by metagenomics and culture.</title>
        <authorList>
            <person name="Gilroy R."/>
            <person name="Ravi A."/>
            <person name="Getino M."/>
            <person name="Pursley I."/>
            <person name="Horton D.L."/>
            <person name="Alikhan N.F."/>
            <person name="Baker D."/>
            <person name="Gharbi K."/>
            <person name="Hall N."/>
            <person name="Watson M."/>
            <person name="Adriaenssens E.M."/>
            <person name="Foster-Nyarko E."/>
            <person name="Jarju S."/>
            <person name="Secka A."/>
            <person name="Antonio M."/>
            <person name="Oren A."/>
            <person name="Chaudhuri R.R."/>
            <person name="La Ragione R."/>
            <person name="Hildebrand F."/>
            <person name="Pallen M.J."/>
        </authorList>
    </citation>
    <scope>NUCLEOTIDE SEQUENCE</scope>
    <source>
        <strain evidence="15">CHK187-5294</strain>
    </source>
</reference>
<evidence type="ECO:0000256" key="8">
    <source>
        <dbReference type="ARBA" id="ARBA00022929"/>
    </source>
</evidence>
<keyword evidence="9 14" id="KW-0408">Iron</keyword>
<reference evidence="15" key="2">
    <citation type="submission" date="2021-04" db="EMBL/GenBank/DDBJ databases">
        <authorList>
            <person name="Gilroy R."/>
        </authorList>
    </citation>
    <scope>NUCLEOTIDE SEQUENCE</scope>
    <source>
        <strain evidence="15">CHK187-5294</strain>
    </source>
</reference>
<keyword evidence="8 14" id="KW-0071">Autoinducer synthesis</keyword>